<dbReference type="PANTHER" id="PTHR14241:SF32">
    <property type="entry name" value="VWFA DOMAIN-CONTAINING PROTEIN-RELATED"/>
    <property type="match status" value="1"/>
</dbReference>
<accession>A0A1S3IJC3</accession>
<dbReference type="InParanoid" id="A0A1S3IJC3"/>
<evidence type="ECO:0000313" key="4">
    <source>
        <dbReference type="RefSeq" id="XP_013398312.1"/>
    </source>
</evidence>
<dbReference type="Pfam" id="PF07534">
    <property type="entry name" value="TLD"/>
    <property type="match status" value="1"/>
</dbReference>
<gene>
    <name evidence="4" type="primary">LOC106164828</name>
</gene>
<proteinExistence type="inferred from homology"/>
<reference evidence="4" key="1">
    <citation type="submission" date="2025-08" db="UniProtKB">
        <authorList>
            <consortium name="RefSeq"/>
        </authorList>
    </citation>
    <scope>IDENTIFICATION</scope>
    <source>
        <tissue evidence="4">Gonads</tissue>
    </source>
</reference>
<dbReference type="SMART" id="SM00584">
    <property type="entry name" value="TLDc"/>
    <property type="match status" value="1"/>
</dbReference>
<feature type="domain" description="TLDc" evidence="2">
    <location>
        <begin position="25"/>
        <end position="252"/>
    </location>
</feature>
<keyword evidence="3" id="KW-1185">Reference proteome</keyword>
<dbReference type="InterPro" id="IPR006571">
    <property type="entry name" value="TLDc_dom"/>
</dbReference>
<protein>
    <submittedName>
        <fullName evidence="4">Interferon-induced protein 44-like</fullName>
    </submittedName>
</protein>
<comment type="similarity">
    <text evidence="1">Belongs to the IFI44 family.</text>
</comment>
<evidence type="ECO:0000259" key="2">
    <source>
        <dbReference type="PROSITE" id="PS51886"/>
    </source>
</evidence>
<name>A0A1S3IJC3_LINAN</name>
<dbReference type="Gene3D" id="3.40.50.300">
    <property type="entry name" value="P-loop containing nucleotide triphosphate hydrolases"/>
    <property type="match status" value="1"/>
</dbReference>
<dbReference type="SUPFAM" id="SSF52540">
    <property type="entry name" value="P-loop containing nucleoside triphosphate hydrolases"/>
    <property type="match status" value="1"/>
</dbReference>
<evidence type="ECO:0000313" key="3">
    <source>
        <dbReference type="Proteomes" id="UP000085678"/>
    </source>
</evidence>
<dbReference type="Proteomes" id="UP000085678">
    <property type="component" value="Unplaced"/>
</dbReference>
<dbReference type="OrthoDB" id="9984961at2759"/>
<evidence type="ECO:0000256" key="1">
    <source>
        <dbReference type="ARBA" id="ARBA00009243"/>
    </source>
</evidence>
<dbReference type="CDD" id="cd00882">
    <property type="entry name" value="Ras_like_GTPase"/>
    <property type="match status" value="1"/>
</dbReference>
<dbReference type="PROSITE" id="PS51886">
    <property type="entry name" value="TLDC"/>
    <property type="match status" value="1"/>
</dbReference>
<dbReference type="PANTHER" id="PTHR14241">
    <property type="entry name" value="INTERFERON-INDUCED PROTEIN 44"/>
    <property type="match status" value="1"/>
</dbReference>
<organism evidence="3 4">
    <name type="scientific">Lingula anatina</name>
    <name type="common">Brachiopod</name>
    <name type="synonym">Lingula unguis</name>
    <dbReference type="NCBI Taxonomy" id="7574"/>
    <lineage>
        <taxon>Eukaryota</taxon>
        <taxon>Metazoa</taxon>
        <taxon>Spiralia</taxon>
        <taxon>Lophotrochozoa</taxon>
        <taxon>Brachiopoda</taxon>
        <taxon>Linguliformea</taxon>
        <taxon>Lingulata</taxon>
        <taxon>Lingulida</taxon>
        <taxon>Linguloidea</taxon>
        <taxon>Lingulidae</taxon>
        <taxon>Lingula</taxon>
    </lineage>
</organism>
<dbReference type="RefSeq" id="XP_013398312.1">
    <property type="nucleotide sequence ID" value="XM_013542858.1"/>
</dbReference>
<dbReference type="InterPro" id="IPR027417">
    <property type="entry name" value="P-loop_NTPase"/>
</dbReference>
<dbReference type="KEGG" id="lak:106164828"/>
<sequence>MSVGGHNWVEVGGTVEEGGNTQKKTVMPILDNEAYRKQLRAWIGDPALTFDLLYSASRDGCSGQAFHTKCNNQGPTVSIGQNRAGYVIGGYTSIAWTSRAGYFDDSSAFLFQLSPNLVKFARNGNGRDVYDDRGYSPTFGGDLIFRQRASTWYLFNLLGRHSRTREVSGHDLKFFSNTCTKSGYYFNTNGSSNIGSSYNANGYNEQSFTGNSNAYLDIEVYAVKEGNPENELYRYEQDKPWRKTDIKDWSFETRDTLLDRLVSFSTPSPAKVPFARLLLVGSVGAGKSSFFNTVRSVFRGEVRSLAATGTATHSLTTKFRVYEIRVGHQTSAFRLCDTMGLAEDQGIDVGDMPYLLDGNVPDNFQFNPAVRITTKSPGFVKDPGLSDVIHCVALVIDGSTYKVMSPKVKDKLLDLCKLARDRDIPVHVVLTKVDKLCSDVAQDPSVVFHSRVIENKVKEISHAFGIQSNHVQPLKNYESETSIDPRVDIMTLNALRQMTGSAEDYIEDRLRGDDMEEELYSQMSKMNIKI</sequence>
<dbReference type="STRING" id="7574.A0A1S3IJC3"/>
<dbReference type="GeneID" id="106164828"/>
<dbReference type="AlphaFoldDB" id="A0A1S3IJC3"/>